<gene>
    <name evidence="3" type="ORF">UW63_C0015G0011</name>
</gene>
<name>A0A0G1JJF2_9BACT</name>
<dbReference type="AlphaFoldDB" id="A0A0G1JJF2"/>
<dbReference type="PATRIC" id="fig|1619000.3.peg.312"/>
<reference evidence="3 4" key="1">
    <citation type="journal article" date="2015" name="Nature">
        <title>rRNA introns, odd ribosomes, and small enigmatic genomes across a large radiation of phyla.</title>
        <authorList>
            <person name="Brown C.T."/>
            <person name="Hug L.A."/>
            <person name="Thomas B.C."/>
            <person name="Sharon I."/>
            <person name="Castelle C.J."/>
            <person name="Singh A."/>
            <person name="Wilkins M.J."/>
            <person name="Williams K.H."/>
            <person name="Banfield J.F."/>
        </authorList>
    </citation>
    <scope>NUCLEOTIDE SEQUENCE [LARGE SCALE GENOMIC DNA]</scope>
</reference>
<proteinExistence type="predicted"/>
<comment type="caution">
    <text evidence="3">The sequence shown here is derived from an EMBL/GenBank/DDBJ whole genome shotgun (WGS) entry which is preliminary data.</text>
</comment>
<dbReference type="Proteomes" id="UP000034154">
    <property type="component" value="Unassembled WGS sequence"/>
</dbReference>
<keyword evidence="1" id="KW-0175">Coiled coil</keyword>
<sequence>MSPKQNFLESYLEKLWQDTKKFFQLAQRQHDQARQAELTVLHNSIFHKLLERLNQLNWTNQETVNRTLRPYHNGLTQERADYITIMKNTRTKAPANLWQEFVKQVQTELCRLRVQMTTETGHRNEELTAGQEIAGQTANQDGLEAVLEDLGTWPIDNVFGDAARSRLLRALRALKAEENVRALGALRLTVLEVVAGQETIARLRGDLQAAEIMLEEAAAQPAPKPPAPVSQEETEVEDDDSNILADIIKERIGDIETALELLEEELAEAEQRSMYLAAWISRAEEQFASETARRRLLTSRNERWKIDTWTSLVRGRIEAIRTQQTEVERVIAPLARFKQRLSSELGALRTVLECLDSEVGLHKSSSLPVWEEPNLESLFSEDTDTPVNEPIPLPTETSKVPVEQVEDLPFDTNFDKDAAQSVREFEAFLASFQGQSQAEIKRRLPLTPTEKQERYYDLLIENLRQGSFLSALKMAITVLNAARRNGQPVPRLSKTVMTLMKSRGVRISTFTGSEATDAGRALGLVFILGLIDPRWQIVNRMRTGSRWGLGNELTDLGRIFANIWTQDLLASGQISREQIAAIVQTIKEWDERENKKKPT</sequence>
<evidence type="ECO:0000256" key="2">
    <source>
        <dbReference type="SAM" id="MobiDB-lite"/>
    </source>
</evidence>
<organism evidence="3 4">
    <name type="scientific">Candidatus Uhrbacteria bacterium GW2011_GWF2_44_350</name>
    <dbReference type="NCBI Taxonomy" id="1619000"/>
    <lineage>
        <taxon>Bacteria</taxon>
        <taxon>Candidatus Uhriibacteriota</taxon>
    </lineage>
</organism>
<evidence type="ECO:0000313" key="4">
    <source>
        <dbReference type="Proteomes" id="UP000034154"/>
    </source>
</evidence>
<dbReference type="EMBL" id="LCJB01000015">
    <property type="protein sequence ID" value="KKT71508.1"/>
    <property type="molecule type" value="Genomic_DNA"/>
</dbReference>
<accession>A0A0G1JJF2</accession>
<evidence type="ECO:0000313" key="3">
    <source>
        <dbReference type="EMBL" id="KKT71508.1"/>
    </source>
</evidence>
<feature type="coiled-coil region" evidence="1">
    <location>
        <begin position="245"/>
        <end position="272"/>
    </location>
</feature>
<evidence type="ECO:0000256" key="1">
    <source>
        <dbReference type="SAM" id="Coils"/>
    </source>
</evidence>
<feature type="region of interest" description="Disordered" evidence="2">
    <location>
        <begin position="217"/>
        <end position="236"/>
    </location>
</feature>
<protein>
    <submittedName>
        <fullName evidence="3">Uncharacterized protein</fullName>
    </submittedName>
</protein>